<feature type="transmembrane region" description="Helical" evidence="10">
    <location>
        <begin position="70"/>
        <end position="94"/>
    </location>
</feature>
<dbReference type="Pfam" id="PF03547">
    <property type="entry name" value="Mem_trans"/>
    <property type="match status" value="1"/>
</dbReference>
<evidence type="ECO:0000313" key="13">
    <source>
        <dbReference type="RefSeq" id="XP_021274779.1"/>
    </source>
</evidence>
<comment type="subcellular location">
    <subcellularLocation>
        <location evidence="1">Endoplasmic reticulum membrane</location>
        <topology evidence="1">Multi-pass membrane protein</topology>
    </subcellularLocation>
</comment>
<dbReference type="GO" id="GO:0009734">
    <property type="term" value="P:auxin-activated signaling pathway"/>
    <property type="evidence" value="ECO:0007669"/>
    <property type="project" value="UniProtKB-KW"/>
</dbReference>
<evidence type="ECO:0000256" key="7">
    <source>
        <dbReference type="ARBA" id="ARBA00023294"/>
    </source>
</evidence>
<name>A0A6J0ZIQ9_9ROSI</name>
<dbReference type="InterPro" id="IPR004776">
    <property type="entry name" value="Mem_transp_PIN-like"/>
</dbReference>
<dbReference type="GeneID" id="110409670"/>
<evidence type="ECO:0000313" key="11">
    <source>
        <dbReference type="Proteomes" id="UP000504621"/>
    </source>
</evidence>
<feature type="transmembrane region" description="Helical" evidence="10">
    <location>
        <begin position="6"/>
        <end position="26"/>
    </location>
</feature>
<evidence type="ECO:0000256" key="3">
    <source>
        <dbReference type="ARBA" id="ARBA00022692"/>
    </source>
</evidence>
<evidence type="ECO:0000256" key="1">
    <source>
        <dbReference type="ARBA" id="ARBA00004477"/>
    </source>
</evidence>
<evidence type="ECO:0000256" key="9">
    <source>
        <dbReference type="ARBA" id="ARBA00025752"/>
    </source>
</evidence>
<keyword evidence="3 10" id="KW-0812">Transmembrane</keyword>
<dbReference type="InterPro" id="IPR045033">
    <property type="entry name" value="PILS1/3/4/5/7"/>
</dbReference>
<evidence type="ECO:0000256" key="8">
    <source>
        <dbReference type="ARBA" id="ARBA00025100"/>
    </source>
</evidence>
<dbReference type="PANTHER" id="PTHR31651:SF33">
    <property type="entry name" value="PROTEIN PIN-LIKES 1"/>
    <property type="match status" value="1"/>
</dbReference>
<dbReference type="RefSeq" id="XP_021274778.1">
    <property type="nucleotide sequence ID" value="XM_021419103.1"/>
</dbReference>
<protein>
    <submittedName>
        <fullName evidence="12 13">Protein PIN-LIKES 1-like</fullName>
    </submittedName>
</protein>
<dbReference type="OrthoDB" id="981403at2759"/>
<keyword evidence="7" id="KW-0927">Auxin signaling pathway</keyword>
<evidence type="ECO:0000256" key="6">
    <source>
        <dbReference type="ARBA" id="ARBA00023136"/>
    </source>
</evidence>
<dbReference type="RefSeq" id="XP_021274779.1">
    <property type="nucleotide sequence ID" value="XM_021419104.1"/>
</dbReference>
<evidence type="ECO:0000256" key="5">
    <source>
        <dbReference type="ARBA" id="ARBA00022989"/>
    </source>
</evidence>
<keyword evidence="2" id="KW-0813">Transport</keyword>
<comment type="similarity">
    <text evidence="9">Belongs to the auxin efflux carrier (TC 2.A.69.2) family.</text>
</comment>
<dbReference type="PANTHER" id="PTHR31651">
    <property type="match status" value="1"/>
</dbReference>
<evidence type="ECO:0000313" key="14">
    <source>
        <dbReference type="RefSeq" id="XP_021274780.1"/>
    </source>
</evidence>
<accession>A0A6J0ZIQ9</accession>
<dbReference type="AlphaFoldDB" id="A0A6J0ZIQ9"/>
<evidence type="ECO:0000256" key="4">
    <source>
        <dbReference type="ARBA" id="ARBA00022824"/>
    </source>
</evidence>
<keyword evidence="6 10" id="KW-0472">Membrane</keyword>
<organism evidence="11 12">
    <name type="scientific">Herrania umbratica</name>
    <dbReference type="NCBI Taxonomy" id="108875"/>
    <lineage>
        <taxon>Eukaryota</taxon>
        <taxon>Viridiplantae</taxon>
        <taxon>Streptophyta</taxon>
        <taxon>Embryophyta</taxon>
        <taxon>Tracheophyta</taxon>
        <taxon>Spermatophyta</taxon>
        <taxon>Magnoliopsida</taxon>
        <taxon>eudicotyledons</taxon>
        <taxon>Gunneridae</taxon>
        <taxon>Pentapetalae</taxon>
        <taxon>rosids</taxon>
        <taxon>malvids</taxon>
        <taxon>Malvales</taxon>
        <taxon>Malvaceae</taxon>
        <taxon>Byttnerioideae</taxon>
        <taxon>Herrania</taxon>
    </lineage>
</organism>
<keyword evidence="11" id="KW-1185">Reference proteome</keyword>
<comment type="function">
    <text evidence="8">Involved in cellular auxin homeostasis by regulating auxin metabolism. Regulates intracellular auxin accumulation at the endoplasmic reticulum and thus auxin availability for nuclear auxin signaling.</text>
</comment>
<keyword evidence="5 10" id="KW-1133">Transmembrane helix</keyword>
<proteinExistence type="inferred from homology"/>
<dbReference type="RefSeq" id="XP_021274780.1">
    <property type="nucleotide sequence ID" value="XM_021419105.1"/>
</dbReference>
<dbReference type="GO" id="GO:0080162">
    <property type="term" value="P:endoplasmic reticulum to cytosol auxin transport"/>
    <property type="evidence" value="ECO:0007669"/>
    <property type="project" value="InterPro"/>
</dbReference>
<evidence type="ECO:0000256" key="2">
    <source>
        <dbReference type="ARBA" id="ARBA00022448"/>
    </source>
</evidence>
<gene>
    <name evidence="12 13 14" type="primary">LOC110409670</name>
</gene>
<keyword evidence="4" id="KW-0256">Endoplasmic reticulum</keyword>
<evidence type="ECO:0000256" key="10">
    <source>
        <dbReference type="SAM" id="Phobius"/>
    </source>
</evidence>
<sequence length="121" mass="13356">MRFLDLFVVASMPVLKVLLLTALGSFLALDRIDVMGEDARKQLNDVVFYVFNPAVVSSNLAKTITSESIVLLWFMPFNILNTFIIGSAMGWVLVKITKAPQHLRGLILSCCAAASEDIIPR</sequence>
<evidence type="ECO:0000313" key="12">
    <source>
        <dbReference type="RefSeq" id="XP_021274778.1"/>
    </source>
</evidence>
<dbReference type="Proteomes" id="UP000504621">
    <property type="component" value="Unplaced"/>
</dbReference>
<dbReference type="GO" id="GO:0005789">
    <property type="term" value="C:endoplasmic reticulum membrane"/>
    <property type="evidence" value="ECO:0007669"/>
    <property type="project" value="UniProtKB-SubCell"/>
</dbReference>
<reference evidence="12 13" key="1">
    <citation type="submission" date="2025-04" db="UniProtKB">
        <authorList>
            <consortium name="RefSeq"/>
        </authorList>
    </citation>
    <scope>IDENTIFICATION</scope>
    <source>
        <tissue evidence="12 13">Leaf</tissue>
    </source>
</reference>